<protein>
    <submittedName>
        <fullName evidence="2">Uncharacterized protein</fullName>
    </submittedName>
</protein>
<dbReference type="AlphaFoldDB" id="A1ZWH3"/>
<accession>A1ZWH3</accession>
<name>A1ZWH3_MICM2</name>
<evidence type="ECO:0000256" key="1">
    <source>
        <dbReference type="SAM" id="MobiDB-lite"/>
    </source>
</evidence>
<keyword evidence="3" id="KW-1185">Reference proteome</keyword>
<reference evidence="2 3" key="1">
    <citation type="submission" date="2007-01" db="EMBL/GenBank/DDBJ databases">
        <authorList>
            <person name="Haygood M."/>
            <person name="Podell S."/>
            <person name="Anderson C."/>
            <person name="Hopkinson B."/>
            <person name="Roe K."/>
            <person name="Barbeau K."/>
            <person name="Gaasterland T."/>
            <person name="Ferriera S."/>
            <person name="Johnson J."/>
            <person name="Kravitz S."/>
            <person name="Beeson K."/>
            <person name="Sutton G."/>
            <person name="Rogers Y.-H."/>
            <person name="Friedman R."/>
            <person name="Frazier M."/>
            <person name="Venter J.C."/>
        </authorList>
    </citation>
    <scope>NUCLEOTIDE SEQUENCE [LARGE SCALE GENOMIC DNA]</scope>
    <source>
        <strain evidence="2 3">ATCC 23134</strain>
    </source>
</reference>
<dbReference type="eggNOG" id="COG3103">
    <property type="taxonomic scope" value="Bacteria"/>
</dbReference>
<comment type="caution">
    <text evidence="2">The sequence shown here is derived from an EMBL/GenBank/DDBJ whole genome shotgun (WGS) entry which is preliminary data.</text>
</comment>
<dbReference type="RefSeq" id="WP_002703143.1">
    <property type="nucleotide sequence ID" value="NZ_AAWS01000052.1"/>
</dbReference>
<feature type="region of interest" description="Disordered" evidence="1">
    <location>
        <begin position="135"/>
        <end position="157"/>
    </location>
</feature>
<dbReference type="EMBL" id="AAWS01000052">
    <property type="protein sequence ID" value="EAY25213.1"/>
    <property type="molecule type" value="Genomic_DNA"/>
</dbReference>
<dbReference type="Proteomes" id="UP000004095">
    <property type="component" value="Unassembled WGS sequence"/>
</dbReference>
<sequence>MAEYEEYDYSLYQQEQEQEQNSRFRTRTIAEELELKKQRYDTSHLPQIDQLGQLVTDDESLQELSHFIHLDTLYILGEFDIAQEALKRYYESIRPELPPKVQAKNSFVFAPAMVNQQKYIYDPEKGTITLEQPPTEQAAEGGHRVPEMPQGGKEGKENEKTAKVYYDTETGITADFSGKKPRFTKGDKGDEPIDAKEIFTLIKRRKEAEDPRFTENFPLRTTTSGGEPITFEIPHPKRTHYTEFEYLIYTGVSADFSGEQPVFSAGTHPLSTSDVYAHIQQKIKEGDPRYVSYFNKTQYTDDEHRQKINFVIQNPAGTRVIEYVFPSQQPKADPNNEYIGSVALLDALVNAKEGIRLHSTPDTQDNDYQLKQGIASKVYPQGTQVTIIGYGNEEHEGWALIQIVEDSGKTQTGWIEARYLKQNIPDPQAIFTKRKHEVKKGETLEKLLIQEYGATYDLKVGDDLRTIAEAFANLNKDNPGVYYTGEGGSWWRDLLDPSMKPARDLYQTIRIKQDHTVRLPSTEYIDDLKKAGKLSQRSDIHNLAIEFGKGSTGFLLGFNFGLLKGAYDTVTGLVKLIYQLFTGELYAMFKQLFSMSWDDVQKLFGKILGDFEKKWNAPNPYDKWFFRGQVLGQIVFEIALAILSAGGGLVKNLSRIEKLVPIINKFQSLKKVVITAAKSKLGKAEKLELDKSGIWGFVLRKFRGNLIKKADDVVNRFPDHINIEKLSDKLGRTKAFMEAIKMVKLREKDIDTFIKHLIKRADETKNLKGSNKVLLTNKNQVYNEFTQYFNKLIPSKISGDIKKFDEFAAALIKADPRQGAAIKGVMFENFVKIKLKFPKTPTFEKARLKT</sequence>
<evidence type="ECO:0000313" key="3">
    <source>
        <dbReference type="Proteomes" id="UP000004095"/>
    </source>
</evidence>
<proteinExistence type="predicted"/>
<feature type="non-terminal residue" evidence="2">
    <location>
        <position position="850"/>
    </location>
</feature>
<evidence type="ECO:0000313" key="2">
    <source>
        <dbReference type="EMBL" id="EAY25213.1"/>
    </source>
</evidence>
<dbReference type="Gene3D" id="2.30.30.40">
    <property type="entry name" value="SH3 Domains"/>
    <property type="match status" value="1"/>
</dbReference>
<organism evidence="2 3">
    <name type="scientific">Microscilla marina ATCC 23134</name>
    <dbReference type="NCBI Taxonomy" id="313606"/>
    <lineage>
        <taxon>Bacteria</taxon>
        <taxon>Pseudomonadati</taxon>
        <taxon>Bacteroidota</taxon>
        <taxon>Cytophagia</taxon>
        <taxon>Cytophagales</taxon>
        <taxon>Microscillaceae</taxon>
        <taxon>Microscilla</taxon>
    </lineage>
</organism>
<dbReference type="OrthoDB" id="894429at2"/>
<gene>
    <name evidence="2" type="ORF">M23134_07949</name>
</gene>